<evidence type="ECO:0000313" key="4">
    <source>
        <dbReference type="WBParaSite" id="OFLC_0001055101-mRNA-1"/>
    </source>
</evidence>
<dbReference type="AlphaFoldDB" id="A0A183HSU0"/>
<organism evidence="4">
    <name type="scientific">Onchocerca flexuosa</name>
    <dbReference type="NCBI Taxonomy" id="387005"/>
    <lineage>
        <taxon>Eukaryota</taxon>
        <taxon>Metazoa</taxon>
        <taxon>Ecdysozoa</taxon>
        <taxon>Nematoda</taxon>
        <taxon>Chromadorea</taxon>
        <taxon>Rhabditida</taxon>
        <taxon>Spirurina</taxon>
        <taxon>Spiruromorpha</taxon>
        <taxon>Filarioidea</taxon>
        <taxon>Onchocercidae</taxon>
        <taxon>Onchocerca</taxon>
    </lineage>
</organism>
<evidence type="ECO:0000313" key="3">
    <source>
        <dbReference type="Proteomes" id="UP000267606"/>
    </source>
</evidence>
<protein>
    <submittedName>
        <fullName evidence="2 4">Uncharacterized protein</fullName>
    </submittedName>
</protein>
<reference evidence="4" key="1">
    <citation type="submission" date="2016-06" db="UniProtKB">
        <authorList>
            <consortium name="WormBaseParasite"/>
        </authorList>
    </citation>
    <scope>IDENTIFICATION</scope>
</reference>
<accession>A0A183HSU0</accession>
<name>A0A183HSU0_9BILA</name>
<keyword evidence="3" id="KW-1185">Reference proteome</keyword>
<dbReference type="WBParaSite" id="OFLC_0001055101-mRNA-1">
    <property type="protein sequence ID" value="OFLC_0001055101-mRNA-1"/>
    <property type="gene ID" value="OFLC_0001055101"/>
</dbReference>
<dbReference type="STRING" id="387005.A0A183HSU0"/>
<sequence length="72" mass="7646">MPNFDPSPSIPDPNDDLVAVAGAAASQSETSSATIAPHFPTTQTSASSSSTLATWQWLRGRIFDSFTFKQNS</sequence>
<evidence type="ECO:0000313" key="2">
    <source>
        <dbReference type="EMBL" id="VDO69412.1"/>
    </source>
</evidence>
<reference evidence="2 3" key="2">
    <citation type="submission" date="2018-11" db="EMBL/GenBank/DDBJ databases">
        <authorList>
            <consortium name="Pathogen Informatics"/>
        </authorList>
    </citation>
    <scope>NUCLEOTIDE SEQUENCE [LARGE SCALE GENOMIC DNA]</scope>
</reference>
<gene>
    <name evidence="2" type="ORF">OFLC_LOCUS10555</name>
</gene>
<proteinExistence type="predicted"/>
<evidence type="ECO:0000256" key="1">
    <source>
        <dbReference type="SAM" id="MobiDB-lite"/>
    </source>
</evidence>
<feature type="region of interest" description="Disordered" evidence="1">
    <location>
        <begin position="22"/>
        <end position="46"/>
    </location>
</feature>
<dbReference type="EMBL" id="UZAJ01014187">
    <property type="protein sequence ID" value="VDO69412.1"/>
    <property type="molecule type" value="Genomic_DNA"/>
</dbReference>
<dbReference type="Proteomes" id="UP000267606">
    <property type="component" value="Unassembled WGS sequence"/>
</dbReference>